<dbReference type="SUPFAM" id="SSF52283">
    <property type="entry name" value="Formate/glycerate dehydrogenase catalytic domain-like"/>
    <property type="match status" value="1"/>
</dbReference>
<comment type="caution">
    <text evidence="6">The sequence shown here is derived from an EMBL/GenBank/DDBJ whole genome shotgun (WGS) entry which is preliminary data.</text>
</comment>
<accession>A0ABT1MWG6</accession>
<evidence type="ECO:0000256" key="2">
    <source>
        <dbReference type="ARBA" id="ARBA00023027"/>
    </source>
</evidence>
<name>A0ABT1MWG6_9RHOB</name>
<dbReference type="PROSITE" id="PS00065">
    <property type="entry name" value="D_2_HYDROXYACID_DH_1"/>
    <property type="match status" value="1"/>
</dbReference>
<dbReference type="SUPFAM" id="SSF51735">
    <property type="entry name" value="NAD(P)-binding Rossmann-fold domains"/>
    <property type="match status" value="1"/>
</dbReference>
<feature type="domain" description="D-isomer specific 2-hydroxyacid dehydrogenase NAD-binding" evidence="5">
    <location>
        <begin position="107"/>
        <end position="284"/>
    </location>
</feature>
<feature type="domain" description="D-isomer specific 2-hydroxyacid dehydrogenase catalytic" evidence="4">
    <location>
        <begin position="3"/>
        <end position="316"/>
    </location>
</feature>
<dbReference type="PANTHER" id="PTHR10996">
    <property type="entry name" value="2-HYDROXYACID DEHYDROGENASE-RELATED"/>
    <property type="match status" value="1"/>
</dbReference>
<keyword evidence="1 3" id="KW-0560">Oxidoreductase</keyword>
<evidence type="ECO:0000313" key="7">
    <source>
        <dbReference type="Proteomes" id="UP001203945"/>
    </source>
</evidence>
<dbReference type="Pfam" id="PF02826">
    <property type="entry name" value="2-Hacid_dh_C"/>
    <property type="match status" value="1"/>
</dbReference>
<dbReference type="InterPro" id="IPR036291">
    <property type="entry name" value="NAD(P)-bd_dom_sf"/>
</dbReference>
<dbReference type="EMBL" id="JAKZEU010000004">
    <property type="protein sequence ID" value="MCQ0971206.1"/>
    <property type="molecule type" value="Genomic_DNA"/>
</dbReference>
<comment type="similarity">
    <text evidence="3">Belongs to the D-isomer specific 2-hydroxyacid dehydrogenase family.</text>
</comment>
<organism evidence="6 7">
    <name type="scientific">Paracoccus albicereus</name>
    <dbReference type="NCBI Taxonomy" id="2922394"/>
    <lineage>
        <taxon>Bacteria</taxon>
        <taxon>Pseudomonadati</taxon>
        <taxon>Pseudomonadota</taxon>
        <taxon>Alphaproteobacteria</taxon>
        <taxon>Rhodobacterales</taxon>
        <taxon>Paracoccaceae</taxon>
        <taxon>Paracoccus</taxon>
    </lineage>
</organism>
<dbReference type="InterPro" id="IPR029752">
    <property type="entry name" value="D-isomer_DH_CS1"/>
</dbReference>
<dbReference type="InterPro" id="IPR050223">
    <property type="entry name" value="D-isomer_2-hydroxyacid_DH"/>
</dbReference>
<sequence>MKVLVTRPMTEAVTQALQSRFEATFRDNTPLSVDEARQALAEYDVIMPTLGDAFSAAAFEGGEPRCKLLANFGAGYNHIDVKAARDAGVAVTNTPGVVTDATADIAMTLLLMTARRASEGEHILRAGEWSGWNPTQLLGSHVTGKTVGIIGMGRIGKAIARRCHYGFGMDVVFFNRSKVSSLDLPARQMPELLDMLQAADFAVVSVPGGAGTHRLIGAQELEALGPRSHLINIARGDVVDEAALIHALETGVIAGAGLDVYEREPVVPEALRALWNVSLLPHLGTAAEEVRSAMGMRAMGNIVALDEGTPLPDAVN</sequence>
<dbReference type="PANTHER" id="PTHR10996:SF178">
    <property type="entry name" value="2-HYDROXYACID DEHYDROGENASE YGL185C-RELATED"/>
    <property type="match status" value="1"/>
</dbReference>
<dbReference type="InterPro" id="IPR006140">
    <property type="entry name" value="D-isomer_DH_NAD-bd"/>
</dbReference>
<keyword evidence="7" id="KW-1185">Reference proteome</keyword>
<evidence type="ECO:0000256" key="1">
    <source>
        <dbReference type="ARBA" id="ARBA00023002"/>
    </source>
</evidence>
<evidence type="ECO:0000259" key="5">
    <source>
        <dbReference type="Pfam" id="PF02826"/>
    </source>
</evidence>
<dbReference type="CDD" id="cd05301">
    <property type="entry name" value="GDH"/>
    <property type="match status" value="1"/>
</dbReference>
<proteinExistence type="inferred from homology"/>
<keyword evidence="2" id="KW-0520">NAD</keyword>
<dbReference type="RefSeq" id="WP_255330215.1">
    <property type="nucleotide sequence ID" value="NZ_JAKZEU010000004.1"/>
</dbReference>
<evidence type="ECO:0000259" key="4">
    <source>
        <dbReference type="Pfam" id="PF00389"/>
    </source>
</evidence>
<reference evidence="6 7" key="1">
    <citation type="submission" date="2022-03" db="EMBL/GenBank/DDBJ databases">
        <authorList>
            <person name="He Y."/>
        </authorList>
    </citation>
    <scope>NUCLEOTIDE SEQUENCE [LARGE SCALE GENOMIC DNA]</scope>
    <source>
        <strain evidence="6 7">TK19116</strain>
    </source>
</reference>
<dbReference type="InterPro" id="IPR006139">
    <property type="entry name" value="D-isomer_2_OHA_DH_cat_dom"/>
</dbReference>
<evidence type="ECO:0000256" key="3">
    <source>
        <dbReference type="RuleBase" id="RU003719"/>
    </source>
</evidence>
<dbReference type="Gene3D" id="3.40.50.720">
    <property type="entry name" value="NAD(P)-binding Rossmann-like Domain"/>
    <property type="match status" value="2"/>
</dbReference>
<dbReference type="Pfam" id="PF00389">
    <property type="entry name" value="2-Hacid_dh"/>
    <property type="match status" value="1"/>
</dbReference>
<dbReference type="Proteomes" id="UP001203945">
    <property type="component" value="Unassembled WGS sequence"/>
</dbReference>
<evidence type="ECO:0000313" key="6">
    <source>
        <dbReference type="EMBL" id="MCQ0971206.1"/>
    </source>
</evidence>
<gene>
    <name evidence="6" type="ORF">MLD63_12315</name>
</gene>
<protein>
    <submittedName>
        <fullName evidence="6">D-glycerate dehydrogenase</fullName>
    </submittedName>
</protein>